<dbReference type="Gene3D" id="1.10.287.130">
    <property type="match status" value="1"/>
</dbReference>
<comment type="caution">
    <text evidence="11">The sequence shown here is derived from an EMBL/GenBank/DDBJ whole genome shotgun (WGS) entry which is preliminary data.</text>
</comment>
<dbReference type="PRINTS" id="PR00344">
    <property type="entry name" value="BCTRLSENSOR"/>
</dbReference>
<comment type="catalytic activity">
    <reaction evidence="1">
        <text>ATP + protein L-histidine = ADP + protein N-phospho-L-histidine.</text>
        <dbReference type="EC" id="2.7.13.3"/>
    </reaction>
</comment>
<evidence type="ECO:0000259" key="10">
    <source>
        <dbReference type="PROSITE" id="PS50109"/>
    </source>
</evidence>
<dbReference type="RefSeq" id="WP_377718826.1">
    <property type="nucleotide sequence ID" value="NZ_JBHSAM010000021.1"/>
</dbReference>
<dbReference type="InterPro" id="IPR036097">
    <property type="entry name" value="HisK_dim/P_sf"/>
</dbReference>
<keyword evidence="7" id="KW-0067">ATP-binding</keyword>
<feature type="transmembrane region" description="Helical" evidence="9">
    <location>
        <begin position="142"/>
        <end position="162"/>
    </location>
</feature>
<keyword evidence="3" id="KW-0597">Phosphoprotein</keyword>
<organism evidence="11 12">
    <name type="scientific">Paenibacillus xanthanilyticus</name>
    <dbReference type="NCBI Taxonomy" id="1783531"/>
    <lineage>
        <taxon>Bacteria</taxon>
        <taxon>Bacillati</taxon>
        <taxon>Bacillota</taxon>
        <taxon>Bacilli</taxon>
        <taxon>Bacillales</taxon>
        <taxon>Paenibacillaceae</taxon>
        <taxon>Paenibacillus</taxon>
    </lineage>
</organism>
<dbReference type="Proteomes" id="UP001595715">
    <property type="component" value="Unassembled WGS sequence"/>
</dbReference>
<dbReference type="SUPFAM" id="SSF55874">
    <property type="entry name" value="ATPase domain of HSP90 chaperone/DNA topoisomerase II/histidine kinase"/>
    <property type="match status" value="1"/>
</dbReference>
<evidence type="ECO:0000256" key="5">
    <source>
        <dbReference type="ARBA" id="ARBA00022741"/>
    </source>
</evidence>
<evidence type="ECO:0000256" key="2">
    <source>
        <dbReference type="ARBA" id="ARBA00012438"/>
    </source>
</evidence>
<feature type="transmembrane region" description="Helical" evidence="9">
    <location>
        <begin position="73"/>
        <end position="101"/>
    </location>
</feature>
<dbReference type="InterPro" id="IPR003661">
    <property type="entry name" value="HisK_dim/P_dom"/>
</dbReference>
<feature type="transmembrane region" description="Helical" evidence="9">
    <location>
        <begin position="107"/>
        <end position="130"/>
    </location>
</feature>
<dbReference type="GO" id="GO:0016301">
    <property type="term" value="F:kinase activity"/>
    <property type="evidence" value="ECO:0007669"/>
    <property type="project" value="UniProtKB-KW"/>
</dbReference>
<dbReference type="PANTHER" id="PTHR43711">
    <property type="entry name" value="TWO-COMPONENT HISTIDINE KINASE"/>
    <property type="match status" value="1"/>
</dbReference>
<evidence type="ECO:0000256" key="7">
    <source>
        <dbReference type="ARBA" id="ARBA00022840"/>
    </source>
</evidence>
<evidence type="ECO:0000313" key="11">
    <source>
        <dbReference type="EMBL" id="MFC4100155.1"/>
    </source>
</evidence>
<dbReference type="SMART" id="SM00388">
    <property type="entry name" value="HisKA"/>
    <property type="match status" value="1"/>
</dbReference>
<dbReference type="Pfam" id="PF02518">
    <property type="entry name" value="HATPase_c"/>
    <property type="match status" value="1"/>
</dbReference>
<dbReference type="PROSITE" id="PS50109">
    <property type="entry name" value="HIS_KIN"/>
    <property type="match status" value="1"/>
</dbReference>
<feature type="domain" description="Histidine kinase" evidence="10">
    <location>
        <begin position="251"/>
        <end position="478"/>
    </location>
</feature>
<feature type="transmembrane region" description="Helical" evidence="9">
    <location>
        <begin position="174"/>
        <end position="194"/>
    </location>
</feature>
<proteinExistence type="predicted"/>
<protein>
    <recommendedName>
        <fullName evidence="2">histidine kinase</fullName>
        <ecNumber evidence="2">2.7.13.3</ecNumber>
    </recommendedName>
</protein>
<keyword evidence="4" id="KW-0808">Transferase</keyword>
<dbReference type="InterPro" id="IPR050736">
    <property type="entry name" value="Sensor_HK_Regulatory"/>
</dbReference>
<dbReference type="EC" id="2.7.13.3" evidence="2"/>
<dbReference type="SUPFAM" id="SSF47384">
    <property type="entry name" value="Homodimeric domain of signal transducing histidine kinase"/>
    <property type="match status" value="1"/>
</dbReference>
<dbReference type="EMBL" id="JBHSAM010000021">
    <property type="protein sequence ID" value="MFC4100155.1"/>
    <property type="molecule type" value="Genomic_DNA"/>
</dbReference>
<keyword evidence="9" id="KW-0472">Membrane</keyword>
<dbReference type="InterPro" id="IPR004358">
    <property type="entry name" value="Sig_transdc_His_kin-like_C"/>
</dbReference>
<dbReference type="Pfam" id="PF00512">
    <property type="entry name" value="HisKA"/>
    <property type="match status" value="1"/>
</dbReference>
<dbReference type="PANTHER" id="PTHR43711:SF26">
    <property type="entry name" value="SENSOR HISTIDINE KINASE RCSC"/>
    <property type="match status" value="1"/>
</dbReference>
<evidence type="ECO:0000313" key="12">
    <source>
        <dbReference type="Proteomes" id="UP001595715"/>
    </source>
</evidence>
<evidence type="ECO:0000256" key="8">
    <source>
        <dbReference type="ARBA" id="ARBA00023012"/>
    </source>
</evidence>
<dbReference type="InterPro" id="IPR036890">
    <property type="entry name" value="HATPase_C_sf"/>
</dbReference>
<evidence type="ECO:0000256" key="3">
    <source>
        <dbReference type="ARBA" id="ARBA00022553"/>
    </source>
</evidence>
<evidence type="ECO:0000256" key="6">
    <source>
        <dbReference type="ARBA" id="ARBA00022777"/>
    </source>
</evidence>
<keyword evidence="5" id="KW-0547">Nucleotide-binding</keyword>
<feature type="transmembrane region" description="Helical" evidence="9">
    <location>
        <begin position="43"/>
        <end position="61"/>
    </location>
</feature>
<keyword evidence="6 11" id="KW-0418">Kinase</keyword>
<evidence type="ECO:0000256" key="1">
    <source>
        <dbReference type="ARBA" id="ARBA00000085"/>
    </source>
</evidence>
<evidence type="ECO:0000256" key="9">
    <source>
        <dbReference type="SAM" id="Phobius"/>
    </source>
</evidence>
<name>A0ABV8K0H2_9BACL</name>
<keyword evidence="9" id="KW-1133">Transmembrane helix</keyword>
<accession>A0ABV8K0H2</accession>
<keyword evidence="12" id="KW-1185">Reference proteome</keyword>
<reference evidence="12" key="1">
    <citation type="journal article" date="2019" name="Int. J. Syst. Evol. Microbiol.">
        <title>The Global Catalogue of Microorganisms (GCM) 10K type strain sequencing project: providing services to taxonomists for standard genome sequencing and annotation.</title>
        <authorList>
            <consortium name="The Broad Institute Genomics Platform"/>
            <consortium name="The Broad Institute Genome Sequencing Center for Infectious Disease"/>
            <person name="Wu L."/>
            <person name="Ma J."/>
        </authorList>
    </citation>
    <scope>NUCLEOTIDE SEQUENCE [LARGE SCALE GENOMIC DNA]</scope>
    <source>
        <strain evidence="12">IBRC-M 10987</strain>
    </source>
</reference>
<dbReference type="Gene3D" id="3.30.565.10">
    <property type="entry name" value="Histidine kinase-like ATPase, C-terminal domain"/>
    <property type="match status" value="1"/>
</dbReference>
<dbReference type="InterPro" id="IPR003594">
    <property type="entry name" value="HATPase_dom"/>
</dbReference>
<gene>
    <name evidence="11" type="ORF">ACFOZ8_10825</name>
</gene>
<evidence type="ECO:0000256" key="4">
    <source>
        <dbReference type="ARBA" id="ARBA00022679"/>
    </source>
</evidence>
<keyword evidence="9" id="KW-0812">Transmembrane</keyword>
<feature type="transmembrane region" description="Helical" evidence="9">
    <location>
        <begin position="12"/>
        <end position="31"/>
    </location>
</feature>
<sequence>MPSSSGFVSSFFVNISLMLFLMYMASLVYKYAIFRCSARTKEVLFIALAIFAGWGAMHYGVQLSESVRLDMRILPLIVAPMFVRSRLSIVMIGVGIGLARLTFGLQAAAWVGFVNLSLMGVLLAALMQLLESKRFSFAKRMTAVILAMNTWNVLFLSVFGVMPTMEYLSDVVPPTYALSLSYGFLFVFVLREFIVEAGRKEALEQANAKLRDQYRIAEERSSELALAKLALEDTNEQLRRSSQYKTDFLANMSHELRTPLNSMIVFSQLLEENAEARFSPEEVRYAGIIRSSGEQLLSMINDVLDLSRVDAGRMELEFDVQSIAEIVQQLEYVFGSLAGQKGLAFATRVEDAVPEFLRTDGRRLYQILQNLLANALKFTESGEVRLTVGLAGLIHGQAGVREVVFAVEDTGIGIAADKQAYIFEAFRQADGSTSRLYGGSGLGLAISQRFAHMLGGRIEVASEEGRGSRFTLHMPLPAPEGAAAARLPVVPGSR</sequence>
<dbReference type="CDD" id="cd00082">
    <property type="entry name" value="HisKA"/>
    <property type="match status" value="1"/>
</dbReference>
<keyword evidence="8" id="KW-0902">Two-component regulatory system</keyword>
<dbReference type="SMART" id="SM00387">
    <property type="entry name" value="HATPase_c"/>
    <property type="match status" value="1"/>
</dbReference>
<dbReference type="CDD" id="cd16922">
    <property type="entry name" value="HATPase_EvgS-ArcB-TorS-like"/>
    <property type="match status" value="1"/>
</dbReference>
<dbReference type="InterPro" id="IPR005467">
    <property type="entry name" value="His_kinase_dom"/>
</dbReference>